<keyword evidence="2" id="KW-1185">Reference proteome</keyword>
<comment type="caution">
    <text evidence="1">The sequence shown here is derived from an EMBL/GenBank/DDBJ whole genome shotgun (WGS) entry which is preliminary data.</text>
</comment>
<name>A0A136A1D8_9ALTE</name>
<proteinExistence type="predicted"/>
<reference evidence="2" key="1">
    <citation type="submission" date="2016-02" db="EMBL/GenBank/DDBJ databases">
        <authorList>
            <person name="Schultz-Johansen M."/>
            <person name="Glaring M.A."/>
            <person name="Bech P.K."/>
            <person name="Stougaard P."/>
        </authorList>
    </citation>
    <scope>NUCLEOTIDE SEQUENCE [LARGE SCALE GENOMIC DNA]</scope>
    <source>
        <strain evidence="2">S66</strain>
    </source>
</reference>
<dbReference type="EMBL" id="LSNE01000005">
    <property type="protein sequence ID" value="KXI29049.1"/>
    <property type="molecule type" value="Genomic_DNA"/>
</dbReference>
<dbReference type="Pfam" id="PF11197">
    <property type="entry name" value="DUF2835"/>
    <property type="match status" value="1"/>
</dbReference>
<dbReference type="InterPro" id="IPR021363">
    <property type="entry name" value="DUF2835"/>
</dbReference>
<evidence type="ECO:0000313" key="1">
    <source>
        <dbReference type="EMBL" id="KXI29049.1"/>
    </source>
</evidence>
<organism evidence="1 2">
    <name type="scientific">Paraglaciecola hydrolytica</name>
    <dbReference type="NCBI Taxonomy" id="1799789"/>
    <lineage>
        <taxon>Bacteria</taxon>
        <taxon>Pseudomonadati</taxon>
        <taxon>Pseudomonadota</taxon>
        <taxon>Gammaproteobacteria</taxon>
        <taxon>Alteromonadales</taxon>
        <taxon>Alteromonadaceae</taxon>
        <taxon>Paraglaciecola</taxon>
    </lineage>
</organism>
<dbReference type="Proteomes" id="UP000070299">
    <property type="component" value="Unassembled WGS sequence"/>
</dbReference>
<accession>A0A136A1D8</accession>
<protein>
    <recommendedName>
        <fullName evidence="3">Topoisomerase II</fullName>
    </recommendedName>
</protein>
<dbReference type="AlphaFoldDB" id="A0A136A1D8"/>
<evidence type="ECO:0000313" key="2">
    <source>
        <dbReference type="Proteomes" id="UP000070299"/>
    </source>
</evidence>
<evidence type="ECO:0008006" key="3">
    <source>
        <dbReference type="Google" id="ProtNLM"/>
    </source>
</evidence>
<dbReference type="OrthoDB" id="5600793at2"/>
<dbReference type="RefSeq" id="WP_068376041.1">
    <property type="nucleotide sequence ID" value="NZ_LSNE01000005.1"/>
</dbReference>
<sequence length="73" mass="8534">MLTYYFSVSLTYEECRVLYLPKNNAVVVIEERGKRIQIPAKNLRPFVSQTGLRGRFRLQVSEDKKLLSLDRVS</sequence>
<gene>
    <name evidence="1" type="ORF">AX660_12855</name>
</gene>
<dbReference type="STRING" id="1799789.AX660_12855"/>